<reference evidence="1 2" key="1">
    <citation type="journal article" date="2018" name="Sci. Rep.">
        <title>Genomic signatures of local adaptation to the degree of environmental predictability in rotifers.</title>
        <authorList>
            <person name="Franch-Gras L."/>
            <person name="Hahn C."/>
            <person name="Garcia-Roger E.M."/>
            <person name="Carmona M.J."/>
            <person name="Serra M."/>
            <person name="Gomez A."/>
        </authorList>
    </citation>
    <scope>NUCLEOTIDE SEQUENCE [LARGE SCALE GENOMIC DNA]</scope>
    <source>
        <strain evidence="1">HYR1</strain>
    </source>
</reference>
<sequence length="94" mass="11455">MIFERLLFDLRSRKLIRIKSRDQISVLKILLNFVYTKKSDGLLDHSLKDDQKVLIENKKKHYPKFNHLKPSCEKCRQLFERHQIKDCIFLRARK</sequence>
<accession>A0A3M7SZS0</accession>
<dbReference type="Proteomes" id="UP000276133">
    <property type="component" value="Unassembled WGS sequence"/>
</dbReference>
<comment type="caution">
    <text evidence="1">The sequence shown here is derived from an EMBL/GenBank/DDBJ whole genome shotgun (WGS) entry which is preliminary data.</text>
</comment>
<organism evidence="1 2">
    <name type="scientific">Brachionus plicatilis</name>
    <name type="common">Marine rotifer</name>
    <name type="synonym">Brachionus muelleri</name>
    <dbReference type="NCBI Taxonomy" id="10195"/>
    <lineage>
        <taxon>Eukaryota</taxon>
        <taxon>Metazoa</taxon>
        <taxon>Spiralia</taxon>
        <taxon>Gnathifera</taxon>
        <taxon>Rotifera</taxon>
        <taxon>Eurotatoria</taxon>
        <taxon>Monogononta</taxon>
        <taxon>Pseudotrocha</taxon>
        <taxon>Ploima</taxon>
        <taxon>Brachionidae</taxon>
        <taxon>Brachionus</taxon>
    </lineage>
</organism>
<protein>
    <submittedName>
        <fullName evidence="1">Uncharacterized protein</fullName>
    </submittedName>
</protein>
<evidence type="ECO:0000313" key="1">
    <source>
        <dbReference type="EMBL" id="RNA41080.1"/>
    </source>
</evidence>
<dbReference type="EMBL" id="REGN01000561">
    <property type="protein sequence ID" value="RNA41080.1"/>
    <property type="molecule type" value="Genomic_DNA"/>
</dbReference>
<proteinExistence type="predicted"/>
<name>A0A3M7SZS0_BRAPC</name>
<keyword evidence="2" id="KW-1185">Reference proteome</keyword>
<dbReference type="AlphaFoldDB" id="A0A3M7SZS0"/>
<gene>
    <name evidence="1" type="ORF">BpHYR1_035082</name>
</gene>
<evidence type="ECO:0000313" key="2">
    <source>
        <dbReference type="Proteomes" id="UP000276133"/>
    </source>
</evidence>